<feature type="region of interest" description="Disordered" evidence="1">
    <location>
        <begin position="615"/>
        <end position="736"/>
    </location>
</feature>
<organism evidence="2 3">
    <name type="scientific">Trichodelitschia bisporula</name>
    <dbReference type="NCBI Taxonomy" id="703511"/>
    <lineage>
        <taxon>Eukaryota</taxon>
        <taxon>Fungi</taxon>
        <taxon>Dikarya</taxon>
        <taxon>Ascomycota</taxon>
        <taxon>Pezizomycotina</taxon>
        <taxon>Dothideomycetes</taxon>
        <taxon>Dothideomycetes incertae sedis</taxon>
        <taxon>Phaeotrichales</taxon>
        <taxon>Phaeotrichaceae</taxon>
        <taxon>Trichodelitschia</taxon>
    </lineage>
</organism>
<protein>
    <submittedName>
        <fullName evidence="2">Uncharacterized protein</fullName>
    </submittedName>
</protein>
<dbReference type="AlphaFoldDB" id="A0A6G1HLT2"/>
<sequence>MGDREFAFIPPLEGRILSLRSIICILPVSPVERAILRSRRLGSLEGISPAPAILTFCAPTGILGQTACKRTATEIGHMDIKRVCIRAAPANVVLGSRKSSIVFDESQQPAHKRACLQDIKKPSERKFCRSMLAIPFKKSAGAEGIKTFTFEIAHDLTFILSPGYELARGAPSTSIPGTAFKAPSASASTAPSASVSTSGPTPKTTSGPASVTTSGHVSAASVATTAPASNPASTSVATSSSVSASSVSASSASASSTIPYIQGKQNGTSSPRNAQPAVSPAATDPDQMEYEENKADPNAMDWAFESPKMLFTPPQTPRDQAIITPVSPELEMIDAPGPNILLWPKAPTQPLVQKPVRVGDVDMQDAFPSPPPTPPYTQGPAAALFWSRAPTGATKFAPTGIKSVPAVPAAAQPVQIPSVPTAAPANNVSILGDGLAALSIDITAAPIAPAAAPGESAAEQATTADPPADDDELQTALAALSVAGPAPAYVYVPPVPVFVDSTDPDVPPSIPSKKPLKGSGKGVFKTSTFKSHKAGSSSEVLKPMPSKVLKASTATVLKASTAKPKKKLFQEVDAEMAAMLKAILPGLPKEFRDAALKEARTEPVAEEANCADEAKKAETLSKGTKVLEQPATANRHTKATYATEFKRRAPSRPSAYAAENSDDEPGDEGSCPSSSGLRAFRKKRSTQSSVKLPDNFHAIVAAAEAAEKAKAASRNEADLPDLPDYRSDDDYPPDAFKVPNLDFDLGSLKKALNEL</sequence>
<proteinExistence type="predicted"/>
<keyword evidence="3" id="KW-1185">Reference proteome</keyword>
<accession>A0A6G1HLT2</accession>
<dbReference type="EMBL" id="ML996705">
    <property type="protein sequence ID" value="KAF2396861.1"/>
    <property type="molecule type" value="Genomic_DNA"/>
</dbReference>
<feature type="compositionally biased region" description="Polar residues" evidence="1">
    <location>
        <begin position="263"/>
        <end position="273"/>
    </location>
</feature>
<reference evidence="2" key="1">
    <citation type="journal article" date="2020" name="Stud. Mycol.">
        <title>101 Dothideomycetes genomes: a test case for predicting lifestyles and emergence of pathogens.</title>
        <authorList>
            <person name="Haridas S."/>
            <person name="Albert R."/>
            <person name="Binder M."/>
            <person name="Bloem J."/>
            <person name="Labutti K."/>
            <person name="Salamov A."/>
            <person name="Andreopoulos B."/>
            <person name="Baker S."/>
            <person name="Barry K."/>
            <person name="Bills G."/>
            <person name="Bluhm B."/>
            <person name="Cannon C."/>
            <person name="Castanera R."/>
            <person name="Culley D."/>
            <person name="Daum C."/>
            <person name="Ezra D."/>
            <person name="Gonzalez J."/>
            <person name="Henrissat B."/>
            <person name="Kuo A."/>
            <person name="Liang C."/>
            <person name="Lipzen A."/>
            <person name="Lutzoni F."/>
            <person name="Magnuson J."/>
            <person name="Mondo S."/>
            <person name="Nolan M."/>
            <person name="Ohm R."/>
            <person name="Pangilinan J."/>
            <person name="Park H.-J."/>
            <person name="Ramirez L."/>
            <person name="Alfaro M."/>
            <person name="Sun H."/>
            <person name="Tritt A."/>
            <person name="Yoshinaga Y."/>
            <person name="Zwiers L.-H."/>
            <person name="Turgeon B."/>
            <person name="Goodwin S."/>
            <person name="Spatafora J."/>
            <person name="Crous P."/>
            <person name="Grigoriev I."/>
        </authorList>
    </citation>
    <scope>NUCLEOTIDE SEQUENCE</scope>
    <source>
        <strain evidence="2">CBS 262.69</strain>
    </source>
</reference>
<feature type="compositionally biased region" description="Basic and acidic residues" evidence="1">
    <location>
        <begin position="705"/>
        <end position="729"/>
    </location>
</feature>
<evidence type="ECO:0000313" key="2">
    <source>
        <dbReference type="EMBL" id="KAF2396861.1"/>
    </source>
</evidence>
<feature type="region of interest" description="Disordered" evidence="1">
    <location>
        <begin position="260"/>
        <end position="286"/>
    </location>
</feature>
<name>A0A6G1HLT2_9PEZI</name>
<evidence type="ECO:0000256" key="1">
    <source>
        <dbReference type="SAM" id="MobiDB-lite"/>
    </source>
</evidence>
<gene>
    <name evidence="2" type="ORF">EJ06DRAFT_567484</name>
</gene>
<dbReference type="Proteomes" id="UP000799640">
    <property type="component" value="Unassembled WGS sequence"/>
</dbReference>
<feature type="region of interest" description="Disordered" evidence="1">
    <location>
        <begin position="180"/>
        <end position="213"/>
    </location>
</feature>
<evidence type="ECO:0000313" key="3">
    <source>
        <dbReference type="Proteomes" id="UP000799640"/>
    </source>
</evidence>